<feature type="binding site" evidence="8">
    <location>
        <position position="122"/>
    </location>
    <ligand>
        <name>substrate</name>
    </ligand>
</feature>
<proteinExistence type="inferred from homology"/>
<dbReference type="GO" id="GO:0005829">
    <property type="term" value="C:cytosol"/>
    <property type="evidence" value="ECO:0007669"/>
    <property type="project" value="TreeGrafter"/>
</dbReference>
<evidence type="ECO:0000256" key="3">
    <source>
        <dbReference type="ARBA" id="ARBA00022679"/>
    </source>
</evidence>
<comment type="similarity">
    <text evidence="2 9">Belongs to the aspartokinase family.</text>
</comment>
<dbReference type="InterPro" id="IPR005260">
    <property type="entry name" value="Asp_kin_monofn"/>
</dbReference>
<dbReference type="InterPro" id="IPR045865">
    <property type="entry name" value="ACT-like_dom_sf"/>
</dbReference>
<comment type="pathway">
    <text evidence="10">Amino-acid biosynthesis; L-methionine biosynthesis via de novo pathway; L-homoserine from L-aspartate: step 1/3.</text>
</comment>
<sequence>MESLSLVIAKFGGTSVANFEAMQNCVKIVTANPQCKLVVTSAPAGITNHLVELGKTPMPEEDKEVILDLIKQQVFDIHEQLVDKSSVKNKLDALFTGIQKVVYADGINESPMLQDELLSFGERLASVLLTACFVQAGADALEFDVREIMLTDDNFGSAVPELEQLAEKSEKQLKPLLGNHIIITQGFIGKTAWGDTTTLGRGGSDYTAALLSEALSANRCEIWTDVAGVFSTDPRIDDKAYPIPELSYDEAAEMANFGAKVLHPATLAPTLRNNIPVFVGSTRAPELGGTTIVKDCQFEPTFRAITRRKEQQLVTLHTPKMERSSQFIGKVFNILDQFGLSIDLITTSETFISLTFNAWHATNLAQASSRALAELEKICIVEVTPNLDLITIVGNNLHAKHGGAGKIFEVLETVRIRMISYGANPHNISFLVDQEDSTGVIRELHQHLLAENLNRPQS</sequence>
<dbReference type="NCBIfam" id="NF006570">
    <property type="entry name" value="PRK09084.1"/>
    <property type="match status" value="1"/>
</dbReference>
<evidence type="ECO:0000256" key="7">
    <source>
        <dbReference type="ARBA" id="ARBA00047872"/>
    </source>
</evidence>
<feature type="domain" description="Aspartokinase ACT" evidence="12">
    <location>
        <begin position="390"/>
        <end position="447"/>
    </location>
</feature>
<dbReference type="GO" id="GO:0009090">
    <property type="term" value="P:homoserine biosynthetic process"/>
    <property type="evidence" value="ECO:0007669"/>
    <property type="project" value="TreeGrafter"/>
</dbReference>
<evidence type="ECO:0000256" key="1">
    <source>
        <dbReference type="ARBA" id="ARBA00004766"/>
    </source>
</evidence>
<dbReference type="EC" id="2.7.2.4" evidence="9"/>
<feature type="binding site" evidence="8">
    <location>
        <begin position="10"/>
        <end position="13"/>
    </location>
    <ligand>
        <name>ATP</name>
        <dbReference type="ChEBI" id="CHEBI:30616"/>
    </ligand>
</feature>
<evidence type="ECO:0000256" key="6">
    <source>
        <dbReference type="ARBA" id="ARBA00022840"/>
    </source>
</evidence>
<comment type="catalytic activity">
    <reaction evidence="7 9">
        <text>L-aspartate + ATP = 4-phospho-L-aspartate + ADP</text>
        <dbReference type="Rhea" id="RHEA:23776"/>
        <dbReference type="ChEBI" id="CHEBI:29991"/>
        <dbReference type="ChEBI" id="CHEBI:30616"/>
        <dbReference type="ChEBI" id="CHEBI:57535"/>
        <dbReference type="ChEBI" id="CHEBI:456216"/>
        <dbReference type="EC" id="2.7.2.4"/>
    </reaction>
</comment>
<evidence type="ECO:0000256" key="5">
    <source>
        <dbReference type="ARBA" id="ARBA00022777"/>
    </source>
</evidence>
<name>A0AA48HWG0_9ALTE</name>
<dbReference type="SUPFAM" id="SSF53633">
    <property type="entry name" value="Carbamate kinase-like"/>
    <property type="match status" value="1"/>
</dbReference>
<dbReference type="RefSeq" id="WP_338293112.1">
    <property type="nucleotide sequence ID" value="NZ_AP027272.1"/>
</dbReference>
<dbReference type="Pfam" id="PF22468">
    <property type="entry name" value="ACT_9"/>
    <property type="match status" value="1"/>
</dbReference>
<feature type="binding site" evidence="8">
    <location>
        <begin position="224"/>
        <end position="225"/>
    </location>
    <ligand>
        <name>ATP</name>
        <dbReference type="ChEBI" id="CHEBI:30616"/>
    </ligand>
</feature>
<dbReference type="PANTHER" id="PTHR21499:SF59">
    <property type="entry name" value="ASPARTOKINASE"/>
    <property type="match status" value="1"/>
</dbReference>
<feature type="binding site" evidence="8">
    <location>
        <position position="235"/>
    </location>
    <ligand>
        <name>ATP</name>
        <dbReference type="ChEBI" id="CHEBI:30616"/>
    </ligand>
</feature>
<dbReference type="InterPro" id="IPR001341">
    <property type="entry name" value="Asp_kinase"/>
</dbReference>
<keyword evidence="5 9" id="KW-0418">Kinase</keyword>
<dbReference type="SUPFAM" id="SSF55021">
    <property type="entry name" value="ACT-like"/>
    <property type="match status" value="2"/>
</dbReference>
<accession>A0AA48HWG0</accession>
<evidence type="ECO:0000256" key="4">
    <source>
        <dbReference type="ARBA" id="ARBA00022741"/>
    </source>
</evidence>
<keyword evidence="6 8" id="KW-0067">ATP-binding</keyword>
<gene>
    <name evidence="13" type="ORF">MACH26_26440</name>
</gene>
<comment type="pathway">
    <text evidence="10">Amino-acid biosynthesis; L-threonine biosynthesis; L-threonine from L-aspartate: step 1/5.</text>
</comment>
<dbReference type="Gene3D" id="3.30.70.260">
    <property type="match status" value="2"/>
</dbReference>
<protein>
    <recommendedName>
        <fullName evidence="9">Aspartokinase</fullName>
        <ecNumber evidence="9">2.7.2.4</ecNumber>
    </recommendedName>
</protein>
<evidence type="ECO:0000259" key="12">
    <source>
        <dbReference type="Pfam" id="PF22468"/>
    </source>
</evidence>
<evidence type="ECO:0000256" key="8">
    <source>
        <dbReference type="PIRSR" id="PIRSR000726-1"/>
    </source>
</evidence>
<dbReference type="GO" id="GO:0005524">
    <property type="term" value="F:ATP binding"/>
    <property type="evidence" value="ECO:0007669"/>
    <property type="project" value="UniProtKB-KW"/>
</dbReference>
<evidence type="ECO:0000313" key="14">
    <source>
        <dbReference type="Proteomes" id="UP001333710"/>
    </source>
</evidence>
<evidence type="ECO:0000256" key="2">
    <source>
        <dbReference type="ARBA" id="ARBA00010122"/>
    </source>
</evidence>
<feature type="binding site" evidence="8">
    <location>
        <position position="47"/>
    </location>
    <ligand>
        <name>substrate</name>
    </ligand>
</feature>
<dbReference type="InterPro" id="IPR042199">
    <property type="entry name" value="AsparK_Bifunc_asparK/hSer_DH"/>
</dbReference>
<keyword evidence="10" id="KW-0028">Amino-acid biosynthesis</keyword>
<dbReference type="NCBIfam" id="TIGR00657">
    <property type="entry name" value="asp_kinases"/>
    <property type="match status" value="1"/>
</dbReference>
<evidence type="ECO:0000313" key="13">
    <source>
        <dbReference type="EMBL" id="BDX07123.1"/>
    </source>
</evidence>
<dbReference type="InterPro" id="IPR018042">
    <property type="entry name" value="Aspartate_kinase_CS"/>
</dbReference>
<dbReference type="PIRSF" id="PIRSF000726">
    <property type="entry name" value="Asp_kin"/>
    <property type="match status" value="1"/>
</dbReference>
<dbReference type="AlphaFoldDB" id="A0AA48HWG0"/>
<dbReference type="InterPro" id="IPR036393">
    <property type="entry name" value="AceGlu_kinase-like_sf"/>
</dbReference>
<evidence type="ECO:0000259" key="11">
    <source>
        <dbReference type="Pfam" id="PF00696"/>
    </source>
</evidence>
<keyword evidence="3 9" id="KW-0808">Transferase</keyword>
<dbReference type="GO" id="GO:0009089">
    <property type="term" value="P:lysine biosynthetic process via diaminopimelate"/>
    <property type="evidence" value="ECO:0007669"/>
    <property type="project" value="InterPro"/>
</dbReference>
<organism evidence="13 14">
    <name type="scientific">Planctobacterium marinum</name>
    <dbReference type="NCBI Taxonomy" id="1631968"/>
    <lineage>
        <taxon>Bacteria</taxon>
        <taxon>Pseudomonadati</taxon>
        <taxon>Pseudomonadota</taxon>
        <taxon>Gammaproteobacteria</taxon>
        <taxon>Alteromonadales</taxon>
        <taxon>Alteromonadaceae</taxon>
        <taxon>Planctobacterium</taxon>
    </lineage>
</organism>
<dbReference type="Proteomes" id="UP001333710">
    <property type="component" value="Chromosome"/>
</dbReference>
<dbReference type="PROSITE" id="PS00324">
    <property type="entry name" value="ASPARTOKINASE"/>
    <property type="match status" value="1"/>
</dbReference>
<feature type="domain" description="Aspartate/glutamate/uridylate kinase" evidence="11">
    <location>
        <begin position="6"/>
        <end position="280"/>
    </location>
</feature>
<dbReference type="Pfam" id="PF00696">
    <property type="entry name" value="AA_kinase"/>
    <property type="match status" value="1"/>
</dbReference>
<dbReference type="Gene3D" id="3.40.1160.10">
    <property type="entry name" value="Acetylglutamate kinase-like"/>
    <property type="match status" value="1"/>
</dbReference>
<evidence type="ECO:0000256" key="9">
    <source>
        <dbReference type="RuleBase" id="RU003448"/>
    </source>
</evidence>
<dbReference type="KEGG" id="pmaw:MACH26_26440"/>
<reference evidence="13" key="1">
    <citation type="submission" date="2023-01" db="EMBL/GenBank/DDBJ databases">
        <title>Complete genome sequence of Planctobacterium marinum strain Dej080120_11.</title>
        <authorList>
            <person name="Ueki S."/>
            <person name="Maruyama F."/>
        </authorList>
    </citation>
    <scope>NUCLEOTIDE SEQUENCE</scope>
    <source>
        <strain evidence="13">Dej080120_11</strain>
    </source>
</reference>
<comment type="pathway">
    <text evidence="1 10">Amino-acid biosynthesis; L-lysine biosynthesis via DAP pathway; (S)-tetrahydrodipicolinate from L-aspartate: step 1/4.</text>
</comment>
<dbReference type="Gene3D" id="1.20.120.1320">
    <property type="entry name" value="Aspartokinase, catalytic domain"/>
    <property type="match status" value="1"/>
</dbReference>
<evidence type="ECO:0000256" key="10">
    <source>
        <dbReference type="RuleBase" id="RU004249"/>
    </source>
</evidence>
<keyword evidence="4 8" id="KW-0547">Nucleotide-binding</keyword>
<dbReference type="GO" id="GO:0004072">
    <property type="term" value="F:aspartate kinase activity"/>
    <property type="evidence" value="ECO:0007669"/>
    <property type="project" value="UniProtKB-EC"/>
</dbReference>
<keyword evidence="14" id="KW-1185">Reference proteome</keyword>
<dbReference type="InterPro" id="IPR001048">
    <property type="entry name" value="Asp/Glu/Uridylate_kinase"/>
</dbReference>
<dbReference type="EMBL" id="AP027272">
    <property type="protein sequence ID" value="BDX07123.1"/>
    <property type="molecule type" value="Genomic_DNA"/>
</dbReference>
<dbReference type="InterPro" id="IPR054352">
    <property type="entry name" value="ACT_Aspartokinase"/>
</dbReference>
<dbReference type="PANTHER" id="PTHR21499">
    <property type="entry name" value="ASPARTATE KINASE"/>
    <property type="match status" value="1"/>
</dbReference>
<feature type="binding site" evidence="8">
    <location>
        <begin position="260"/>
        <end position="261"/>
    </location>
    <ligand>
        <name>ATP</name>
        <dbReference type="ChEBI" id="CHEBI:30616"/>
    </ligand>
</feature>